<dbReference type="SUPFAM" id="SSF48464">
    <property type="entry name" value="ENTH/VHS domain"/>
    <property type="match status" value="1"/>
</dbReference>
<evidence type="ECO:0000256" key="10">
    <source>
        <dbReference type="PROSITE-ProRule" id="PRU00091"/>
    </source>
</evidence>
<comment type="similarity">
    <text evidence="2">Belongs to the VPS27 family.</text>
</comment>
<sequence>MPQVSNTTRLDALIEQATSENIPNGDIDLATSFEVSDVIRSRAIQPKDCMRCLKKRITSTKNNPNVQLSTWRLLDICLKNGGLPFIREICSREFMECFESVIIGSSKEYGGDSYDPDLFRLCCQLLFDLTNLSNIDGNDATRTYNKLTRERNIKFDTEKSNMMDYSVISNNFFDSKTPADWIDSDACMICSDTFNIFNRKHHCRSCGGIFCNKDSAHFIPLPDLGIMDEVRVCDNCYDDYSFKKQKYSNTKKKHRNNHHTKIKTNEEPNFDDDLQKAIALSLQESGQGKEEKIEKEQQQQRELSEEEDPDLKAAIEASLKEAEKEGHMKKETPEPIIPPNTGELSTSEEEDIYLFASLVEKLKGQPVTAVLQDNNLAQLYQNIIALKGKLNSQVAETAYKYNTFIDMNAKLSDITNIYDSILERQLQSINLSQQKKYNSGVGTAPIMPTDPYMYYTQTQQSQYTSPIPQPQYTSPVQLPQYTSPVTQLQYTSALQQPQHTSPVAQPQYTSPVAQPQYTSPVAQPQYTSPVAQPQYTSPAAQPQYTKPSPVQQSEHPSPVLQAPQYQSQPPQSLPQYVPAQNELQSIVFTPSEAPYPEQNDEVIPTKMNKLEDNAVEENGQSFKSETVVPYPIKNDEKEMKEIINDGYANVAGNEAPYPVPITKVKFPTVPVSKPSQVSAGPKKEEEDKESQIQPAQEEMLIEL</sequence>
<dbReference type="PROSITE" id="PS50330">
    <property type="entry name" value="UIM"/>
    <property type="match status" value="2"/>
</dbReference>
<evidence type="ECO:0000256" key="2">
    <source>
        <dbReference type="ARBA" id="ARBA00008597"/>
    </source>
</evidence>
<keyword evidence="4" id="KW-0479">Metal-binding</keyword>
<dbReference type="PROSITE" id="PS50179">
    <property type="entry name" value="VHS"/>
    <property type="match status" value="1"/>
</dbReference>
<evidence type="ECO:0000256" key="1">
    <source>
        <dbReference type="ARBA" id="ARBA00004125"/>
    </source>
</evidence>
<evidence type="ECO:0000256" key="5">
    <source>
        <dbReference type="ARBA" id="ARBA00022737"/>
    </source>
</evidence>
<dbReference type="SMART" id="SM00726">
    <property type="entry name" value="UIM"/>
    <property type="match status" value="2"/>
</dbReference>
<dbReference type="SMART" id="SM00064">
    <property type="entry name" value="FYVE"/>
    <property type="match status" value="1"/>
</dbReference>
<evidence type="ECO:0000256" key="6">
    <source>
        <dbReference type="ARBA" id="ARBA00022753"/>
    </source>
</evidence>
<feature type="compositionally biased region" description="Basic and acidic residues" evidence="11">
    <location>
        <begin position="287"/>
        <end position="303"/>
    </location>
</feature>
<dbReference type="PANTHER" id="PTHR47794">
    <property type="entry name" value="VACUOLAR PROTEIN SORTING-ASSOCIATED PROTEIN 27"/>
    <property type="match status" value="1"/>
</dbReference>
<dbReference type="InterPro" id="IPR002014">
    <property type="entry name" value="VHS_dom"/>
</dbReference>
<comment type="subcellular location">
    <subcellularLocation>
        <location evidence="1">Endosome membrane</location>
        <topology evidence="1">Peripheral membrane protein</topology>
        <orientation evidence="1">Cytoplasmic side</orientation>
    </subcellularLocation>
</comment>
<evidence type="ECO:0000256" key="7">
    <source>
        <dbReference type="ARBA" id="ARBA00022771"/>
    </source>
</evidence>
<dbReference type="PANTHER" id="PTHR47794:SF1">
    <property type="entry name" value="VACUOLAR PROTEIN SORTING-ASSOCIATED PROTEIN 27"/>
    <property type="match status" value="1"/>
</dbReference>
<keyword evidence="6" id="KW-0967">Endosome</keyword>
<dbReference type="Gene3D" id="3.30.40.10">
    <property type="entry name" value="Zinc/RING finger domain, C3HC4 (zinc finger)"/>
    <property type="match status" value="1"/>
</dbReference>
<protein>
    <recommendedName>
        <fullName evidence="3">Vacuolar protein sorting-associated protein 27</fullName>
    </recommendedName>
</protein>
<reference evidence="15" key="1">
    <citation type="submission" date="2018-06" db="EMBL/GenBank/DDBJ databases">
        <authorList>
            <person name="Guldener U."/>
        </authorList>
    </citation>
    <scope>NUCLEOTIDE SEQUENCE [LARGE SCALE GENOMIC DNA]</scope>
    <source>
        <strain evidence="15">UTAD17</strain>
    </source>
</reference>
<dbReference type="Proteomes" id="UP000262825">
    <property type="component" value="Unassembled WGS sequence"/>
</dbReference>
<dbReference type="InterPro" id="IPR017455">
    <property type="entry name" value="Znf_FYVE-rel"/>
</dbReference>
<dbReference type="Gene3D" id="1.25.40.90">
    <property type="match status" value="1"/>
</dbReference>
<feature type="compositionally biased region" description="Low complexity" evidence="11">
    <location>
        <begin position="560"/>
        <end position="576"/>
    </location>
</feature>
<dbReference type="Pfam" id="PF21356">
    <property type="entry name" value="Vps27_GAT-like"/>
    <property type="match status" value="1"/>
</dbReference>
<dbReference type="PROSITE" id="PS50178">
    <property type="entry name" value="ZF_FYVE"/>
    <property type="match status" value="1"/>
</dbReference>
<evidence type="ECO:0000313" key="15">
    <source>
        <dbReference type="Proteomes" id="UP000262825"/>
    </source>
</evidence>
<dbReference type="GO" id="GO:0032266">
    <property type="term" value="F:phosphatidylinositol-3-phosphate binding"/>
    <property type="evidence" value="ECO:0007669"/>
    <property type="project" value="UniProtKB-ARBA"/>
</dbReference>
<dbReference type="GO" id="GO:0043130">
    <property type="term" value="F:ubiquitin binding"/>
    <property type="evidence" value="ECO:0007669"/>
    <property type="project" value="InterPro"/>
</dbReference>
<dbReference type="Gene3D" id="1.20.5.1940">
    <property type="match status" value="1"/>
</dbReference>
<organism evidence="14 15">
    <name type="scientific">Saccharomycodes ludwigii</name>
    <dbReference type="NCBI Taxonomy" id="36035"/>
    <lineage>
        <taxon>Eukaryota</taxon>
        <taxon>Fungi</taxon>
        <taxon>Dikarya</taxon>
        <taxon>Ascomycota</taxon>
        <taxon>Saccharomycotina</taxon>
        <taxon>Saccharomycetes</taxon>
        <taxon>Saccharomycodales</taxon>
        <taxon>Saccharomycodaceae</taxon>
        <taxon>Saccharomycodes</taxon>
    </lineage>
</organism>
<evidence type="ECO:0000259" key="12">
    <source>
        <dbReference type="PROSITE" id="PS50178"/>
    </source>
</evidence>
<feature type="compositionally biased region" description="Polar residues" evidence="11">
    <location>
        <begin position="493"/>
        <end position="555"/>
    </location>
</feature>
<dbReference type="InterPro" id="IPR013083">
    <property type="entry name" value="Znf_RING/FYVE/PHD"/>
</dbReference>
<dbReference type="GO" id="GO:0010008">
    <property type="term" value="C:endosome membrane"/>
    <property type="evidence" value="ECO:0007669"/>
    <property type="project" value="UniProtKB-SubCell"/>
</dbReference>
<evidence type="ECO:0000256" key="9">
    <source>
        <dbReference type="ARBA" id="ARBA00023136"/>
    </source>
</evidence>
<dbReference type="GO" id="GO:0008270">
    <property type="term" value="F:zinc ion binding"/>
    <property type="evidence" value="ECO:0007669"/>
    <property type="project" value="UniProtKB-KW"/>
</dbReference>
<feature type="region of interest" description="Disordered" evidence="11">
    <location>
        <begin position="283"/>
        <end position="344"/>
    </location>
</feature>
<feature type="region of interest" description="Disordered" evidence="11">
    <location>
        <begin position="493"/>
        <end position="581"/>
    </location>
</feature>
<name>A0A376B2C7_9ASCO</name>
<dbReference type="SUPFAM" id="SSF57903">
    <property type="entry name" value="FYVE/PHD zinc finger"/>
    <property type="match status" value="1"/>
</dbReference>
<dbReference type="GO" id="GO:0006623">
    <property type="term" value="P:protein targeting to vacuole"/>
    <property type="evidence" value="ECO:0007669"/>
    <property type="project" value="TreeGrafter"/>
</dbReference>
<dbReference type="InterPro" id="IPR011011">
    <property type="entry name" value="Znf_FYVE_PHD"/>
</dbReference>
<dbReference type="Pfam" id="PF01363">
    <property type="entry name" value="FYVE"/>
    <property type="match status" value="1"/>
</dbReference>
<dbReference type="InterPro" id="IPR008942">
    <property type="entry name" value="ENTH_VHS"/>
</dbReference>
<feature type="domain" description="VHS" evidence="13">
    <location>
        <begin position="19"/>
        <end position="102"/>
    </location>
</feature>
<dbReference type="AlphaFoldDB" id="A0A376B2C7"/>
<evidence type="ECO:0000256" key="8">
    <source>
        <dbReference type="ARBA" id="ARBA00022833"/>
    </source>
</evidence>
<feature type="domain" description="FYVE-type" evidence="12">
    <location>
        <begin position="181"/>
        <end position="241"/>
    </location>
</feature>
<keyword evidence="5" id="KW-0677">Repeat</keyword>
<dbReference type="Pfam" id="PF02809">
    <property type="entry name" value="UIM"/>
    <property type="match status" value="2"/>
</dbReference>
<dbReference type="SMART" id="SM00288">
    <property type="entry name" value="VHS"/>
    <property type="match status" value="1"/>
</dbReference>
<dbReference type="Pfam" id="PF00790">
    <property type="entry name" value="VHS"/>
    <property type="match status" value="1"/>
</dbReference>
<feature type="region of interest" description="Disordered" evidence="11">
    <location>
        <begin position="670"/>
        <end position="703"/>
    </location>
</feature>
<keyword evidence="7 10" id="KW-0863">Zinc-finger</keyword>
<evidence type="ECO:0000313" key="14">
    <source>
        <dbReference type="EMBL" id="SSD58845.1"/>
    </source>
</evidence>
<dbReference type="GO" id="GO:0033565">
    <property type="term" value="C:ESCRT-0 complex"/>
    <property type="evidence" value="ECO:0007669"/>
    <property type="project" value="TreeGrafter"/>
</dbReference>
<dbReference type="Gene3D" id="6.10.140.100">
    <property type="match status" value="1"/>
</dbReference>
<dbReference type="InterPro" id="IPR049425">
    <property type="entry name" value="Vps27_GAT-like"/>
</dbReference>
<accession>A0A376B2C7</accession>
<evidence type="ECO:0000256" key="4">
    <source>
        <dbReference type="ARBA" id="ARBA00022723"/>
    </source>
</evidence>
<feature type="compositionally biased region" description="Basic and acidic residues" evidence="11">
    <location>
        <begin position="310"/>
        <end position="333"/>
    </location>
</feature>
<feature type="compositionally biased region" description="Basic residues" evidence="11">
    <location>
        <begin position="248"/>
        <end position="262"/>
    </location>
</feature>
<evidence type="ECO:0000256" key="11">
    <source>
        <dbReference type="SAM" id="MobiDB-lite"/>
    </source>
</evidence>
<dbReference type="InterPro" id="IPR003903">
    <property type="entry name" value="UIM_dom"/>
</dbReference>
<feature type="region of interest" description="Disordered" evidence="11">
    <location>
        <begin position="248"/>
        <end position="270"/>
    </location>
</feature>
<dbReference type="EMBL" id="UFAJ01000055">
    <property type="protein sequence ID" value="SSD58845.1"/>
    <property type="molecule type" value="Genomic_DNA"/>
</dbReference>
<keyword evidence="9" id="KW-0472">Membrane</keyword>
<keyword evidence="8" id="KW-0862">Zinc</keyword>
<evidence type="ECO:0000256" key="3">
    <source>
        <dbReference type="ARBA" id="ARBA00017753"/>
    </source>
</evidence>
<dbReference type="GO" id="GO:0043328">
    <property type="term" value="P:protein transport to vacuole involved in ubiquitin-dependent protein catabolic process via the multivesicular body sorting pathway"/>
    <property type="evidence" value="ECO:0007669"/>
    <property type="project" value="TreeGrafter"/>
</dbReference>
<proteinExistence type="inferred from homology"/>
<keyword evidence="15" id="KW-1185">Reference proteome</keyword>
<dbReference type="VEuPathDB" id="FungiDB:SCODWIG_00606"/>
<dbReference type="InterPro" id="IPR000306">
    <property type="entry name" value="Znf_FYVE"/>
</dbReference>
<gene>
    <name evidence="14" type="ORF">SCODWIG_00606</name>
</gene>
<evidence type="ECO:0000259" key="13">
    <source>
        <dbReference type="PROSITE" id="PS50179"/>
    </source>
</evidence>